<reference evidence="1" key="1">
    <citation type="submission" date="2014-09" db="EMBL/GenBank/DDBJ databases">
        <authorList>
            <person name="Magalhaes I.L.F."/>
            <person name="Oliveira U."/>
            <person name="Santos F.R."/>
            <person name="Vidigal T.H.D.A."/>
            <person name="Brescovit A.D."/>
            <person name="Santos A.J."/>
        </authorList>
    </citation>
    <scope>NUCLEOTIDE SEQUENCE</scope>
    <source>
        <tissue evidence="1">Shoot tissue taken approximately 20 cm above the soil surface</tissue>
    </source>
</reference>
<proteinExistence type="predicted"/>
<organism evidence="1">
    <name type="scientific">Arundo donax</name>
    <name type="common">Giant reed</name>
    <name type="synonym">Donax arundinaceus</name>
    <dbReference type="NCBI Taxonomy" id="35708"/>
    <lineage>
        <taxon>Eukaryota</taxon>
        <taxon>Viridiplantae</taxon>
        <taxon>Streptophyta</taxon>
        <taxon>Embryophyta</taxon>
        <taxon>Tracheophyta</taxon>
        <taxon>Spermatophyta</taxon>
        <taxon>Magnoliopsida</taxon>
        <taxon>Liliopsida</taxon>
        <taxon>Poales</taxon>
        <taxon>Poaceae</taxon>
        <taxon>PACMAD clade</taxon>
        <taxon>Arundinoideae</taxon>
        <taxon>Arundineae</taxon>
        <taxon>Arundo</taxon>
    </lineage>
</organism>
<sequence length="40" mass="4480">MFLSNHIPKSLLKVPVPLTDVLMRSTLMMHLMSAISCLPL</sequence>
<reference evidence="1" key="2">
    <citation type="journal article" date="2015" name="Data Brief">
        <title>Shoot transcriptome of the giant reed, Arundo donax.</title>
        <authorList>
            <person name="Barrero R.A."/>
            <person name="Guerrero F.D."/>
            <person name="Moolhuijzen P."/>
            <person name="Goolsby J.A."/>
            <person name="Tidwell J."/>
            <person name="Bellgard S.E."/>
            <person name="Bellgard M.I."/>
        </authorList>
    </citation>
    <scope>NUCLEOTIDE SEQUENCE</scope>
    <source>
        <tissue evidence="1">Shoot tissue taken approximately 20 cm above the soil surface</tissue>
    </source>
</reference>
<accession>A0A0A9CS05</accession>
<dbReference type="EMBL" id="GBRH01220682">
    <property type="protein sequence ID" value="JAD77213.1"/>
    <property type="molecule type" value="Transcribed_RNA"/>
</dbReference>
<name>A0A0A9CS05_ARUDO</name>
<protein>
    <submittedName>
        <fullName evidence="1">Uncharacterized protein</fullName>
    </submittedName>
</protein>
<evidence type="ECO:0000313" key="1">
    <source>
        <dbReference type="EMBL" id="JAD77213.1"/>
    </source>
</evidence>
<dbReference type="AlphaFoldDB" id="A0A0A9CS05"/>